<dbReference type="OrthoDB" id="1936617at2759"/>
<sequence>MYPFGREEAASLERLFWFFSECVQRGDWELAQACVPQLRQLQDDGSEKVEKILHALIICPSRLRSESKHSPQKLAWFWFLVLKEWLSHKQKTVPAALQRETEFLLLLEELEKDVPFVVLKELYEAFEDNHLLHRKQRDGSVQKFGVEVMSTLQKMLLQAPRKLQSILELLQRDPVECSSSVVQSGLPQNVFVGFLWDSLKSLKRLQLNPELLEREGNKVADEIYNAMSMLNLKMDNQTRELRLLCRELLDACWFEQSPLREERLLSCMLRKGSHALLSLFGSVFIEKMKEKLLSQKSPGKGTPEHPDAEWIVMALFLDHEQAYSWKAAYFYYLSSNKHFLEQILITALTLLKREDFSSLSRLLTQEFSYLSRLLILLGWTQCCSLESAKMLLETLHKSQGFYNDSVLKDFCDGLCAQVEVLEWCIQQNSNCIPENILLQHLHSLECHSSLYLLYQLTDLLALNEEAVIELFQKTSTKYTEVQGKIYNCK</sequence>
<dbReference type="Ensembl" id="ENSNNAT00000018949.1">
    <property type="protein sequence ID" value="ENSNNAP00000018049.1"/>
    <property type="gene ID" value="ENSNNAG00000008834.1"/>
</dbReference>
<organism evidence="1 2">
    <name type="scientific">Naja naja</name>
    <name type="common">Indian cobra</name>
    <dbReference type="NCBI Taxonomy" id="35670"/>
    <lineage>
        <taxon>Eukaryota</taxon>
        <taxon>Metazoa</taxon>
        <taxon>Chordata</taxon>
        <taxon>Craniata</taxon>
        <taxon>Vertebrata</taxon>
        <taxon>Euteleostomi</taxon>
        <taxon>Lepidosauria</taxon>
        <taxon>Squamata</taxon>
        <taxon>Bifurcata</taxon>
        <taxon>Unidentata</taxon>
        <taxon>Episquamata</taxon>
        <taxon>Toxicofera</taxon>
        <taxon>Serpentes</taxon>
        <taxon>Colubroidea</taxon>
        <taxon>Elapidae</taxon>
        <taxon>Elapinae</taxon>
        <taxon>Naja</taxon>
    </lineage>
</organism>
<dbReference type="GO" id="GO:0032465">
    <property type="term" value="P:regulation of cytokinesis"/>
    <property type="evidence" value="ECO:0007669"/>
    <property type="project" value="TreeGrafter"/>
</dbReference>
<dbReference type="AlphaFoldDB" id="A0A8C6XRL4"/>
<dbReference type="GO" id="GO:0005765">
    <property type="term" value="C:lysosomal membrane"/>
    <property type="evidence" value="ECO:0007669"/>
    <property type="project" value="TreeGrafter"/>
</dbReference>
<reference evidence="1" key="2">
    <citation type="submission" date="2025-09" db="UniProtKB">
        <authorList>
            <consortium name="Ensembl"/>
        </authorList>
    </citation>
    <scope>IDENTIFICATION</scope>
</reference>
<dbReference type="PANTHER" id="PTHR46591:SF1">
    <property type="entry name" value="ZINC FINGER FYVE DOMAIN-CONTAINING PROTEIN 26"/>
    <property type="match status" value="1"/>
</dbReference>
<dbReference type="GO" id="GO:0000281">
    <property type="term" value="P:mitotic cytokinesis"/>
    <property type="evidence" value="ECO:0007669"/>
    <property type="project" value="InterPro"/>
</dbReference>
<dbReference type="PANTHER" id="PTHR46591">
    <property type="entry name" value="ZINC FINGER FYVE DOMAIN-CONTAINING PROTEIN 26"/>
    <property type="match status" value="1"/>
</dbReference>
<dbReference type="GO" id="GO:0032266">
    <property type="term" value="F:phosphatidylinositol-3-phosphate binding"/>
    <property type="evidence" value="ECO:0007669"/>
    <property type="project" value="InterPro"/>
</dbReference>
<gene>
    <name evidence="1" type="primary">ZFYVE26</name>
</gene>
<dbReference type="Proteomes" id="UP000694559">
    <property type="component" value="Unplaced"/>
</dbReference>
<dbReference type="GeneTree" id="ENSGT00920000149143"/>
<dbReference type="InterPro" id="IPR028730">
    <property type="entry name" value="ZFYVE26"/>
</dbReference>
<dbReference type="GO" id="GO:0030496">
    <property type="term" value="C:midbody"/>
    <property type="evidence" value="ECO:0007669"/>
    <property type="project" value="TreeGrafter"/>
</dbReference>
<protein>
    <submittedName>
        <fullName evidence="1">Zinc finger FYVE-type containing 26</fullName>
    </submittedName>
</protein>
<dbReference type="GO" id="GO:0000724">
    <property type="term" value="P:double-strand break repair via homologous recombination"/>
    <property type="evidence" value="ECO:0007669"/>
    <property type="project" value="InterPro"/>
</dbReference>
<name>A0A8C6XRL4_NAJNA</name>
<keyword evidence="2" id="KW-1185">Reference proteome</keyword>
<evidence type="ECO:0000313" key="2">
    <source>
        <dbReference type="Proteomes" id="UP000694559"/>
    </source>
</evidence>
<evidence type="ECO:0000313" key="1">
    <source>
        <dbReference type="Ensembl" id="ENSNNAP00000018049.1"/>
    </source>
</evidence>
<accession>A0A8C6XRL4</accession>
<reference evidence="1" key="1">
    <citation type="submission" date="2025-08" db="UniProtKB">
        <authorList>
            <consortium name="Ensembl"/>
        </authorList>
    </citation>
    <scope>IDENTIFICATION</scope>
</reference>
<dbReference type="GO" id="GO:0005813">
    <property type="term" value="C:centrosome"/>
    <property type="evidence" value="ECO:0007669"/>
    <property type="project" value="TreeGrafter"/>
</dbReference>
<proteinExistence type="predicted"/>